<evidence type="ECO:0000313" key="2">
    <source>
        <dbReference type="Proteomes" id="UP000254258"/>
    </source>
</evidence>
<organism evidence="1 2">
    <name type="scientific">Dyella monticola</name>
    <dbReference type="NCBI Taxonomy" id="1927958"/>
    <lineage>
        <taxon>Bacteria</taxon>
        <taxon>Pseudomonadati</taxon>
        <taxon>Pseudomonadota</taxon>
        <taxon>Gammaproteobacteria</taxon>
        <taxon>Lysobacterales</taxon>
        <taxon>Rhodanobacteraceae</taxon>
        <taxon>Dyella</taxon>
    </lineage>
</organism>
<dbReference type="AlphaFoldDB" id="A0A370X475"/>
<dbReference type="EMBL" id="QRBE01000003">
    <property type="protein sequence ID" value="RDS83015.1"/>
    <property type="molecule type" value="Genomic_DNA"/>
</dbReference>
<accession>A0A370X475</accession>
<reference evidence="1 2" key="1">
    <citation type="submission" date="2018-07" db="EMBL/GenBank/DDBJ databases">
        <title>Dyella monticola sp. nov. and Dyella psychrodurans sp. nov. isolated from monsoon evergreen broad-leaved forest soil of Dinghu Mountain, China.</title>
        <authorList>
            <person name="Gao Z."/>
            <person name="Qiu L."/>
        </authorList>
    </citation>
    <scope>NUCLEOTIDE SEQUENCE [LARGE SCALE GENOMIC DNA]</scope>
    <source>
        <strain evidence="1 2">4G-K06</strain>
    </source>
</reference>
<protein>
    <submittedName>
        <fullName evidence="1">Uncharacterized protein</fullName>
    </submittedName>
</protein>
<keyword evidence="2" id="KW-1185">Reference proteome</keyword>
<proteinExistence type="predicted"/>
<sequence length="260" mass="28272">MICGVGVAALTASLAGCVPPPPRPATTTRNAIPVSSVFQDKESYLAQHFTLTYLPKSVQDTVEQAGIAPVGFDRLHMTTQVTVQNTTTGAPTTFIASLLYENAGNGLVREISTLQRNGFDTSTLFVLSYRGLYSLRSQTFQSTATAWPPLLETKQITHYDTDFTTDHISYIYRGGLGGRPQMTSPMQVSCTAGKHYSASVLHANIGGNVREFNCQMQNSNGVLTSTTTYAYFEKYGLAIPISSKTPTNELSTTIQEFRAE</sequence>
<evidence type="ECO:0000313" key="1">
    <source>
        <dbReference type="EMBL" id="RDS83015.1"/>
    </source>
</evidence>
<gene>
    <name evidence="1" type="ORF">DWU98_07745</name>
</gene>
<comment type="caution">
    <text evidence="1">The sequence shown here is derived from an EMBL/GenBank/DDBJ whole genome shotgun (WGS) entry which is preliminary data.</text>
</comment>
<name>A0A370X475_9GAMM</name>
<dbReference type="Proteomes" id="UP000254258">
    <property type="component" value="Unassembled WGS sequence"/>
</dbReference>